<dbReference type="GO" id="GO:0061630">
    <property type="term" value="F:ubiquitin protein ligase activity"/>
    <property type="evidence" value="ECO:0007669"/>
    <property type="project" value="UniProtKB-EC"/>
</dbReference>
<dbReference type="InterPro" id="IPR031127">
    <property type="entry name" value="E3_UB_ligase_RBR"/>
</dbReference>
<dbReference type="InterPro" id="IPR002867">
    <property type="entry name" value="IBR_dom"/>
</dbReference>
<sequence>MPSNDIMKLVEKYKNSSNVEKKMLEKKYGRRQIQSIETYLTTEYLQDNTKSCPKCHSLISKIDGCNKMTCKHCKSFFCWLCNEQIYGYDHFNNVDSPCYGSLFEGTELNDIIDHDFDDIIDNLDQFFL</sequence>
<protein>
    <recommendedName>
        <fullName evidence="3">RBR-type E3 ubiquitin transferase</fullName>
        <ecNumber evidence="3">2.3.2.31</ecNumber>
    </recommendedName>
</protein>
<organism evidence="11 12">
    <name type="scientific">Cardiocondyla obscurior</name>
    <dbReference type="NCBI Taxonomy" id="286306"/>
    <lineage>
        <taxon>Eukaryota</taxon>
        <taxon>Metazoa</taxon>
        <taxon>Ecdysozoa</taxon>
        <taxon>Arthropoda</taxon>
        <taxon>Hexapoda</taxon>
        <taxon>Insecta</taxon>
        <taxon>Pterygota</taxon>
        <taxon>Neoptera</taxon>
        <taxon>Endopterygota</taxon>
        <taxon>Hymenoptera</taxon>
        <taxon>Apocrita</taxon>
        <taxon>Aculeata</taxon>
        <taxon>Formicoidea</taxon>
        <taxon>Formicidae</taxon>
        <taxon>Myrmicinae</taxon>
        <taxon>Cardiocondyla</taxon>
    </lineage>
</organism>
<keyword evidence="5" id="KW-0479">Metal-binding</keyword>
<dbReference type="GO" id="GO:0016567">
    <property type="term" value="P:protein ubiquitination"/>
    <property type="evidence" value="ECO:0007669"/>
    <property type="project" value="InterPro"/>
</dbReference>
<evidence type="ECO:0000256" key="3">
    <source>
        <dbReference type="ARBA" id="ARBA00012251"/>
    </source>
</evidence>
<evidence type="ECO:0000259" key="10">
    <source>
        <dbReference type="PROSITE" id="PS51873"/>
    </source>
</evidence>
<dbReference type="Proteomes" id="UP001430953">
    <property type="component" value="Unassembled WGS sequence"/>
</dbReference>
<evidence type="ECO:0000313" key="11">
    <source>
        <dbReference type="EMBL" id="KAL0108876.1"/>
    </source>
</evidence>
<evidence type="ECO:0000313" key="12">
    <source>
        <dbReference type="Proteomes" id="UP001430953"/>
    </source>
</evidence>
<keyword evidence="9" id="KW-0862">Zinc</keyword>
<evidence type="ECO:0000256" key="8">
    <source>
        <dbReference type="ARBA" id="ARBA00022786"/>
    </source>
</evidence>
<dbReference type="EC" id="2.3.2.31" evidence="3"/>
<evidence type="ECO:0000256" key="6">
    <source>
        <dbReference type="ARBA" id="ARBA00022737"/>
    </source>
</evidence>
<evidence type="ECO:0000256" key="4">
    <source>
        <dbReference type="ARBA" id="ARBA00022679"/>
    </source>
</evidence>
<keyword evidence="8" id="KW-0833">Ubl conjugation pathway</keyword>
<keyword evidence="12" id="KW-1185">Reference proteome</keyword>
<comment type="pathway">
    <text evidence="2">Protein modification; protein ubiquitination.</text>
</comment>
<accession>A0AAW2EYU9</accession>
<dbReference type="Gene3D" id="1.20.120.1750">
    <property type="match status" value="1"/>
</dbReference>
<evidence type="ECO:0000256" key="5">
    <source>
        <dbReference type="ARBA" id="ARBA00022723"/>
    </source>
</evidence>
<evidence type="ECO:0000256" key="9">
    <source>
        <dbReference type="ARBA" id="ARBA00022833"/>
    </source>
</evidence>
<dbReference type="PROSITE" id="PS51873">
    <property type="entry name" value="TRIAD"/>
    <property type="match status" value="1"/>
</dbReference>
<evidence type="ECO:0000256" key="7">
    <source>
        <dbReference type="ARBA" id="ARBA00022771"/>
    </source>
</evidence>
<comment type="caution">
    <text evidence="11">The sequence shown here is derived from an EMBL/GenBank/DDBJ whole genome shotgun (WGS) entry which is preliminary data.</text>
</comment>
<keyword evidence="4" id="KW-0808">Transferase</keyword>
<keyword evidence="6" id="KW-0677">Repeat</keyword>
<dbReference type="Pfam" id="PF22191">
    <property type="entry name" value="IBR_1"/>
    <property type="match status" value="1"/>
</dbReference>
<dbReference type="GO" id="GO:0008270">
    <property type="term" value="F:zinc ion binding"/>
    <property type="evidence" value="ECO:0007669"/>
    <property type="project" value="UniProtKB-KW"/>
</dbReference>
<feature type="domain" description="RING-type" evidence="10">
    <location>
        <begin position="1"/>
        <end position="102"/>
    </location>
</feature>
<dbReference type="AlphaFoldDB" id="A0AAW2EYU9"/>
<dbReference type="EMBL" id="JADYXP020000015">
    <property type="protein sequence ID" value="KAL0108876.1"/>
    <property type="molecule type" value="Genomic_DNA"/>
</dbReference>
<dbReference type="PANTHER" id="PTHR11685">
    <property type="entry name" value="RBR FAMILY RING FINGER AND IBR DOMAIN-CONTAINING"/>
    <property type="match status" value="1"/>
</dbReference>
<keyword evidence="7" id="KW-0863">Zinc-finger</keyword>
<evidence type="ECO:0000256" key="1">
    <source>
        <dbReference type="ARBA" id="ARBA00001798"/>
    </source>
</evidence>
<dbReference type="InterPro" id="IPR047548">
    <property type="entry name" value="Rcat_RBR_RNF14"/>
</dbReference>
<reference evidence="11 12" key="1">
    <citation type="submission" date="2023-03" db="EMBL/GenBank/DDBJ databases">
        <title>High recombination rates correlate with genetic variation in Cardiocondyla obscurior ants.</title>
        <authorList>
            <person name="Errbii M."/>
        </authorList>
    </citation>
    <scope>NUCLEOTIDE SEQUENCE [LARGE SCALE GENOMIC DNA]</scope>
    <source>
        <strain evidence="11">Alpha-2009</strain>
        <tissue evidence="11">Whole body</tissue>
    </source>
</reference>
<name>A0AAW2EYU9_9HYME</name>
<evidence type="ECO:0000256" key="2">
    <source>
        <dbReference type="ARBA" id="ARBA00004906"/>
    </source>
</evidence>
<dbReference type="SMART" id="SM00647">
    <property type="entry name" value="IBR"/>
    <property type="match status" value="1"/>
</dbReference>
<proteinExistence type="predicted"/>
<gene>
    <name evidence="11" type="ORF">PUN28_014176</name>
</gene>
<dbReference type="SUPFAM" id="SSF57850">
    <property type="entry name" value="RING/U-box"/>
    <property type="match status" value="1"/>
</dbReference>
<comment type="catalytic activity">
    <reaction evidence="1">
        <text>[E2 ubiquitin-conjugating enzyme]-S-ubiquitinyl-L-cysteine + [acceptor protein]-L-lysine = [E2 ubiquitin-conjugating enzyme]-L-cysteine + [acceptor protein]-N(6)-ubiquitinyl-L-lysine.</text>
        <dbReference type="EC" id="2.3.2.31"/>
    </reaction>
</comment>
<dbReference type="CDD" id="cd20354">
    <property type="entry name" value="Rcat_RBR_RNF14"/>
    <property type="match status" value="1"/>
</dbReference>
<dbReference type="InterPro" id="IPR044066">
    <property type="entry name" value="TRIAD_supradom"/>
</dbReference>